<organism evidence="1 2">
    <name type="scientific">Ogataea polymorpha</name>
    <dbReference type="NCBI Taxonomy" id="460523"/>
    <lineage>
        <taxon>Eukaryota</taxon>
        <taxon>Fungi</taxon>
        <taxon>Dikarya</taxon>
        <taxon>Ascomycota</taxon>
        <taxon>Saccharomycotina</taxon>
        <taxon>Pichiomycetes</taxon>
        <taxon>Pichiales</taxon>
        <taxon>Pichiaceae</taxon>
        <taxon>Ogataea</taxon>
    </lineage>
</organism>
<dbReference type="EMBL" id="JAEUBD010000983">
    <property type="protein sequence ID" value="KAH3669767.1"/>
    <property type="molecule type" value="Genomic_DNA"/>
</dbReference>
<evidence type="ECO:0000313" key="1">
    <source>
        <dbReference type="EMBL" id="KAH3669767.1"/>
    </source>
</evidence>
<gene>
    <name evidence="1" type="ORF">OGATHE_002579</name>
</gene>
<comment type="caution">
    <text evidence="1">The sequence shown here is derived from an EMBL/GenBank/DDBJ whole genome shotgun (WGS) entry which is preliminary data.</text>
</comment>
<reference evidence="1" key="1">
    <citation type="journal article" date="2021" name="Open Biol.">
        <title>Shared evolutionary footprints suggest mitochondrial oxidative damage underlies multiple complex I losses in fungi.</title>
        <authorList>
            <person name="Schikora-Tamarit M.A."/>
            <person name="Marcet-Houben M."/>
            <person name="Nosek J."/>
            <person name="Gabaldon T."/>
        </authorList>
    </citation>
    <scope>NUCLEOTIDE SEQUENCE</scope>
    <source>
        <strain evidence="1">NCAIM Y.01608</strain>
    </source>
</reference>
<name>A0A9P8PD29_9ASCO</name>
<accession>A0A9P8PD29</accession>
<sequence>MNFAYMTATITKSTATTYTLEEVELVAGSCLAGATAAAASLLSVVAGAKGMVSGNTSSELTAFFSETGFSSTPLWPLANGAAANTAGSLSSDLDCCEDSSWIVLVKLL</sequence>
<protein>
    <submittedName>
        <fullName evidence="1">Uncharacterized protein</fullName>
    </submittedName>
</protein>
<reference evidence="1" key="2">
    <citation type="submission" date="2021-01" db="EMBL/GenBank/DDBJ databases">
        <authorList>
            <person name="Schikora-Tamarit M.A."/>
        </authorList>
    </citation>
    <scope>NUCLEOTIDE SEQUENCE</scope>
    <source>
        <strain evidence="1">NCAIM Y.01608</strain>
    </source>
</reference>
<proteinExistence type="predicted"/>
<dbReference type="Proteomes" id="UP000788993">
    <property type="component" value="Unassembled WGS sequence"/>
</dbReference>
<evidence type="ECO:0000313" key="2">
    <source>
        <dbReference type="Proteomes" id="UP000788993"/>
    </source>
</evidence>
<dbReference type="AlphaFoldDB" id="A0A9P8PD29"/>
<keyword evidence="2" id="KW-1185">Reference proteome</keyword>